<protein>
    <submittedName>
        <fullName evidence="1">Uncharacterized protein</fullName>
    </submittedName>
</protein>
<dbReference type="AlphaFoldDB" id="G0UQD4"/>
<accession>G0UQD4</accession>
<proteinExistence type="predicted"/>
<organism evidence="1">
    <name type="scientific">Trypanosoma congolense (strain IL3000)</name>
    <dbReference type="NCBI Taxonomy" id="1068625"/>
    <lineage>
        <taxon>Eukaryota</taxon>
        <taxon>Discoba</taxon>
        <taxon>Euglenozoa</taxon>
        <taxon>Kinetoplastea</taxon>
        <taxon>Metakinetoplastina</taxon>
        <taxon>Trypanosomatida</taxon>
        <taxon>Trypanosomatidae</taxon>
        <taxon>Trypanosoma</taxon>
        <taxon>Nannomonas</taxon>
    </lineage>
</organism>
<evidence type="ECO:0000313" key="1">
    <source>
        <dbReference type="EMBL" id="CCC91595.1"/>
    </source>
</evidence>
<reference evidence="1" key="1">
    <citation type="journal article" date="2012" name="Proc. Natl. Acad. Sci. U.S.A.">
        <title>Antigenic diversity is generated by distinct evolutionary mechanisms in African trypanosome species.</title>
        <authorList>
            <person name="Jackson A.P."/>
            <person name="Berry A."/>
            <person name="Aslett M."/>
            <person name="Allison H.C."/>
            <person name="Burton P."/>
            <person name="Vavrova-Anderson J."/>
            <person name="Brown R."/>
            <person name="Browne H."/>
            <person name="Corton N."/>
            <person name="Hauser H."/>
            <person name="Gamble J."/>
            <person name="Gilderthorp R."/>
            <person name="Marcello L."/>
            <person name="McQuillan J."/>
            <person name="Otto T.D."/>
            <person name="Quail M.A."/>
            <person name="Sanders M.J."/>
            <person name="van Tonder A."/>
            <person name="Ginger M.L."/>
            <person name="Field M.C."/>
            <person name="Barry J.D."/>
            <person name="Hertz-Fowler C."/>
            <person name="Berriman M."/>
        </authorList>
    </citation>
    <scope>NUCLEOTIDE SEQUENCE</scope>
    <source>
        <strain evidence="1">IL3000</strain>
    </source>
</reference>
<name>G0UQD4_TRYCI</name>
<dbReference type="EMBL" id="HE575320">
    <property type="protein sequence ID" value="CCC91595.1"/>
    <property type="molecule type" value="Genomic_DNA"/>
</dbReference>
<gene>
    <name evidence="1" type="ORF">TCIL3000_7_4090</name>
</gene>
<sequence>MFCHVLESTCNFSFQCMFPPFLNGSVTPSRIFPLSLVSSVHKFVCSCVIVCRVQLGANAFYEESATKKRSNNTHCFPLSCCRCVTSPSGALPLLFAPFFSFSMSCFSLSILGLGHMHVYLCVRVPPDKLVLEKRLSMKVL</sequence>